<gene>
    <name evidence="1" type="primary">30</name>
    <name evidence="1" type="ORF">PBI_AUXILIUM_30</name>
</gene>
<dbReference type="EMBL" id="MH834598">
    <property type="protein sequence ID" value="AYN55809.1"/>
    <property type="molecule type" value="Genomic_DNA"/>
</dbReference>
<accession>A0A3G2KA60</accession>
<evidence type="ECO:0000313" key="2">
    <source>
        <dbReference type="Proteomes" id="UP000266910"/>
    </source>
</evidence>
<dbReference type="KEGG" id="vg:77931721"/>
<proteinExistence type="predicted"/>
<reference evidence="1 2" key="1">
    <citation type="submission" date="2018-09" db="EMBL/GenBank/DDBJ databases">
        <authorList>
            <person name="Rimple P.A."/>
            <person name="Stoner T.H."/>
            <person name="Garlena R.A."/>
            <person name="Russell D.A."/>
            <person name="Pope W.H."/>
            <person name="Jacobs-Sera D."/>
            <person name="Hatfull G.F."/>
        </authorList>
    </citation>
    <scope>NUCLEOTIDE SEQUENCE [LARGE SCALE GENOMIC DNA]</scope>
</reference>
<protein>
    <submittedName>
        <fullName evidence="1">Uncharacterized protein</fullName>
    </submittedName>
</protein>
<dbReference type="RefSeq" id="YP_010655849.1">
    <property type="nucleotide sequence ID" value="NC_070832.1"/>
</dbReference>
<organism evidence="1 2">
    <name type="scientific">Arthrobacter phage Auxilium</name>
    <dbReference type="NCBI Taxonomy" id="2419948"/>
    <lineage>
        <taxon>Viruses</taxon>
        <taxon>Duplodnaviria</taxon>
        <taxon>Heunggongvirae</taxon>
        <taxon>Uroviricota</taxon>
        <taxon>Caudoviricetes</taxon>
        <taxon>Richievirus</taxon>
        <taxon>Richievirus auxilium</taxon>
    </lineage>
</organism>
<dbReference type="Proteomes" id="UP000266910">
    <property type="component" value="Genome"/>
</dbReference>
<keyword evidence="2" id="KW-1185">Reference proteome</keyword>
<evidence type="ECO:0000313" key="1">
    <source>
        <dbReference type="EMBL" id="AYN55809.1"/>
    </source>
</evidence>
<dbReference type="GeneID" id="77931721"/>
<name>A0A3G2KA60_9CAUD</name>
<sequence>MTIVNIKVQVQANGAEVPAEGTVRWLSALTETRCNTHCYAVYG</sequence>